<sequence length="145" mass="16495">MNEENDYLRAFRGSFISALRWHHLDSLWEVLRMDAGGGWYIYAVGEQPPAGVVDADGFNRFISEIDELLRKEHDEDYCGIVYADDLTAPSFVKIYDPNNLGVSCGYSDNPPLPGWVMSKIQPVDLPSTQVLPGNRKRWWRNLFGG</sequence>
<dbReference type="Proteomes" id="UP000254771">
    <property type="component" value="Unassembled WGS sequence"/>
</dbReference>
<name>A0A370DS26_9GAMM</name>
<dbReference type="AlphaFoldDB" id="A0A370DS26"/>
<accession>A0A370DS26</accession>
<evidence type="ECO:0000313" key="1">
    <source>
        <dbReference type="EMBL" id="RDH87872.1"/>
    </source>
</evidence>
<organism evidence="1 2">
    <name type="scientific">endosymbiont of Escarpia spicata</name>
    <dbReference type="NCBI Taxonomy" id="2200908"/>
    <lineage>
        <taxon>Bacteria</taxon>
        <taxon>Pseudomonadati</taxon>
        <taxon>Pseudomonadota</taxon>
        <taxon>Gammaproteobacteria</taxon>
        <taxon>sulfur-oxidizing symbionts</taxon>
    </lineage>
</organism>
<proteinExistence type="predicted"/>
<gene>
    <name evidence="1" type="ORF">DIZ78_04860</name>
</gene>
<dbReference type="EMBL" id="QFXE01000005">
    <property type="protein sequence ID" value="RDH87872.1"/>
    <property type="molecule type" value="Genomic_DNA"/>
</dbReference>
<reference evidence="1 2" key="1">
    <citation type="journal article" date="2018" name="ISME J.">
        <title>Endosymbiont genomes yield clues of tubeworm success.</title>
        <authorList>
            <person name="Li Y."/>
            <person name="Liles M.R."/>
            <person name="Halanych K.M."/>
        </authorList>
    </citation>
    <scope>NUCLEOTIDE SEQUENCE [LARGE SCALE GENOMIC DNA]</scope>
    <source>
        <strain evidence="1">A1462</strain>
    </source>
</reference>
<protein>
    <submittedName>
        <fullName evidence="1">Uncharacterized protein</fullName>
    </submittedName>
</protein>
<comment type="caution">
    <text evidence="1">The sequence shown here is derived from an EMBL/GenBank/DDBJ whole genome shotgun (WGS) entry which is preliminary data.</text>
</comment>
<evidence type="ECO:0000313" key="2">
    <source>
        <dbReference type="Proteomes" id="UP000254771"/>
    </source>
</evidence>
<keyword evidence="2" id="KW-1185">Reference proteome</keyword>